<feature type="active site" evidence="15">
    <location>
        <position position="48"/>
    </location>
</feature>
<comment type="cofactor">
    <cofactor evidence="15">
        <name>Mg(2+)</name>
        <dbReference type="ChEBI" id="CHEBI:18420"/>
    </cofactor>
</comment>
<dbReference type="PANTHER" id="PTHR11207">
    <property type="entry name" value="RIBONUCLEASE III"/>
    <property type="match status" value="1"/>
</dbReference>
<evidence type="ECO:0000256" key="15">
    <source>
        <dbReference type="HAMAP-Rule" id="MF_00104"/>
    </source>
</evidence>
<dbReference type="GO" id="GO:0042802">
    <property type="term" value="F:identical protein binding"/>
    <property type="evidence" value="ECO:0007669"/>
    <property type="project" value="UniProtKB-ARBA"/>
</dbReference>
<dbReference type="Gene3D" id="1.10.1520.10">
    <property type="entry name" value="Ribonuclease III domain"/>
    <property type="match status" value="1"/>
</dbReference>
<dbReference type="PANTHER" id="PTHR11207:SF0">
    <property type="entry name" value="RIBONUCLEASE 3"/>
    <property type="match status" value="1"/>
</dbReference>
<dbReference type="GO" id="GO:0006364">
    <property type="term" value="P:rRNA processing"/>
    <property type="evidence" value="ECO:0007669"/>
    <property type="project" value="UniProtKB-UniRule"/>
</dbReference>
<comment type="catalytic activity">
    <reaction evidence="1 15">
        <text>Endonucleolytic cleavage to 5'-phosphomonoester.</text>
        <dbReference type="EC" id="3.1.26.3"/>
    </reaction>
</comment>
<dbReference type="GO" id="GO:0003725">
    <property type="term" value="F:double-stranded RNA binding"/>
    <property type="evidence" value="ECO:0007669"/>
    <property type="project" value="TreeGrafter"/>
</dbReference>
<comment type="similarity">
    <text evidence="3">Belongs to the ribonuclease III family.</text>
</comment>
<keyword evidence="12 15" id="KW-0378">Hydrolase</keyword>
<keyword evidence="10 15" id="KW-0479">Metal-binding</keyword>
<evidence type="ECO:0000256" key="7">
    <source>
        <dbReference type="ARBA" id="ARBA00022664"/>
    </source>
</evidence>
<keyword evidence="8 15" id="KW-0819">tRNA processing</keyword>
<evidence type="ECO:0000313" key="19">
    <source>
        <dbReference type="Proteomes" id="UP000063781"/>
    </source>
</evidence>
<comment type="subcellular location">
    <subcellularLocation>
        <location evidence="2 15">Cytoplasm</location>
    </subcellularLocation>
</comment>
<proteinExistence type="inferred from homology"/>
<feature type="domain" description="DRBM" evidence="16">
    <location>
        <begin position="157"/>
        <end position="226"/>
    </location>
</feature>
<dbReference type="EC" id="3.1.26.3" evidence="15"/>
<evidence type="ECO:0000256" key="6">
    <source>
        <dbReference type="ARBA" id="ARBA00022552"/>
    </source>
</evidence>
<comment type="function">
    <text evidence="15">Digests double-stranded RNA. Involved in the processing of primary rRNA transcript to yield the immediate precursors to the large and small rRNAs (23S and 16S). Processes some mRNAs, and tRNAs when they are encoded in the rRNA operon. Processes pre-crRNA and tracrRNA of type II CRISPR loci if present in the organism.</text>
</comment>
<feature type="binding site" evidence="15">
    <location>
        <position position="44"/>
    </location>
    <ligand>
        <name>Mg(2+)</name>
        <dbReference type="ChEBI" id="CHEBI:18420"/>
    </ligand>
</feature>
<sequence>MTIWDLLKKLDIPVNNEALIEQAFVHSSCMNEKTDYKEDYERLEFMGDAVLQVSVSNILFNHKNHWSEGEMTLIRARLVCEEALAGYSRKLGLEKYLVLGLGEERNGGRNRDSIVADIFESLSGAIYIDSGLENAQKLIYAVLPDDLEAYNAMSVMDYKTKLQEFVQSDRRDVVTYEVISVTGPQNAPTFEVVVKLNDLVFGKGIGTSKKRAEQMAARDAFEKLVK</sequence>
<dbReference type="AlphaFoldDB" id="A0A0X8GZN7"/>
<dbReference type="OrthoDB" id="9805026at2"/>
<protein>
    <recommendedName>
        <fullName evidence="15">Ribonuclease 3</fullName>
        <ecNumber evidence="15">3.1.26.3</ecNumber>
    </recommendedName>
    <alternativeName>
        <fullName evidence="15">Ribonuclease III</fullName>
        <shortName evidence="15">RNase III</shortName>
    </alternativeName>
</protein>
<dbReference type="GO" id="GO:0046872">
    <property type="term" value="F:metal ion binding"/>
    <property type="evidence" value="ECO:0007669"/>
    <property type="project" value="UniProtKB-KW"/>
</dbReference>
<evidence type="ECO:0000259" key="16">
    <source>
        <dbReference type="PROSITE" id="PS50137"/>
    </source>
</evidence>
<dbReference type="Pfam" id="PF00035">
    <property type="entry name" value="dsrm"/>
    <property type="match status" value="1"/>
</dbReference>
<evidence type="ECO:0000256" key="1">
    <source>
        <dbReference type="ARBA" id="ARBA00000109"/>
    </source>
</evidence>
<evidence type="ECO:0000256" key="11">
    <source>
        <dbReference type="ARBA" id="ARBA00022759"/>
    </source>
</evidence>
<dbReference type="FunFam" id="1.10.1520.10:FF:000001">
    <property type="entry name" value="Ribonuclease 3"/>
    <property type="match status" value="1"/>
</dbReference>
<dbReference type="InterPro" id="IPR011907">
    <property type="entry name" value="RNase_III"/>
</dbReference>
<evidence type="ECO:0000256" key="12">
    <source>
        <dbReference type="ARBA" id="ARBA00022801"/>
    </source>
</evidence>
<dbReference type="GO" id="GO:0019843">
    <property type="term" value="F:rRNA binding"/>
    <property type="evidence" value="ECO:0007669"/>
    <property type="project" value="UniProtKB-KW"/>
</dbReference>
<keyword evidence="11 15" id="KW-0255">Endonuclease</keyword>
<dbReference type="EMBL" id="CP013213">
    <property type="protein sequence ID" value="AMC93319.1"/>
    <property type="molecule type" value="Genomic_DNA"/>
</dbReference>
<evidence type="ECO:0000256" key="9">
    <source>
        <dbReference type="ARBA" id="ARBA00022722"/>
    </source>
</evidence>
<dbReference type="NCBIfam" id="TIGR02191">
    <property type="entry name" value="RNaseIII"/>
    <property type="match status" value="1"/>
</dbReference>
<dbReference type="PROSITE" id="PS50142">
    <property type="entry name" value="RNASE_3_2"/>
    <property type="match status" value="1"/>
</dbReference>
<comment type="subunit">
    <text evidence="4 15">Homodimer.</text>
</comment>
<dbReference type="Proteomes" id="UP000063781">
    <property type="component" value="Chromosome"/>
</dbReference>
<reference evidence="18 19" key="1">
    <citation type="submission" date="2015-10" db="EMBL/GenBank/DDBJ databases">
        <title>Erysipelothrix larvae sp. LV19 isolated from the larval gut of the rhinoceros beetle, Trypoxylus dichotomus.</title>
        <authorList>
            <person name="Lim S."/>
            <person name="Kim B.-C."/>
        </authorList>
    </citation>
    <scope>NUCLEOTIDE SEQUENCE [LARGE SCALE GENOMIC DNA]</scope>
    <source>
        <strain evidence="18 19">LV19</strain>
    </source>
</reference>
<evidence type="ECO:0000256" key="3">
    <source>
        <dbReference type="ARBA" id="ARBA00010183"/>
    </source>
</evidence>
<dbReference type="GO" id="GO:0004525">
    <property type="term" value="F:ribonuclease III activity"/>
    <property type="evidence" value="ECO:0007669"/>
    <property type="project" value="UniProtKB-UniRule"/>
</dbReference>
<accession>A0A0X8GZN7</accession>
<keyword evidence="5 15" id="KW-0963">Cytoplasm</keyword>
<dbReference type="KEGG" id="erl:AOC36_04815"/>
<dbReference type="Pfam" id="PF14622">
    <property type="entry name" value="Ribonucleas_3_3"/>
    <property type="match status" value="1"/>
</dbReference>
<dbReference type="SUPFAM" id="SSF69065">
    <property type="entry name" value="RNase III domain-like"/>
    <property type="match status" value="1"/>
</dbReference>
<evidence type="ECO:0000256" key="8">
    <source>
        <dbReference type="ARBA" id="ARBA00022694"/>
    </source>
</evidence>
<dbReference type="FunFam" id="3.30.160.20:FF:000003">
    <property type="entry name" value="Ribonuclease 3"/>
    <property type="match status" value="1"/>
</dbReference>
<feature type="active site" evidence="15">
    <location>
        <position position="120"/>
    </location>
</feature>
<dbReference type="PROSITE" id="PS50137">
    <property type="entry name" value="DS_RBD"/>
    <property type="match status" value="1"/>
</dbReference>
<dbReference type="GO" id="GO:0010468">
    <property type="term" value="P:regulation of gene expression"/>
    <property type="evidence" value="ECO:0007669"/>
    <property type="project" value="TreeGrafter"/>
</dbReference>
<evidence type="ECO:0000256" key="5">
    <source>
        <dbReference type="ARBA" id="ARBA00022490"/>
    </source>
</evidence>
<dbReference type="SUPFAM" id="SSF54768">
    <property type="entry name" value="dsRNA-binding domain-like"/>
    <property type="match status" value="1"/>
</dbReference>
<dbReference type="InterPro" id="IPR014720">
    <property type="entry name" value="dsRBD_dom"/>
</dbReference>
<dbReference type="GO" id="GO:0005737">
    <property type="term" value="C:cytoplasm"/>
    <property type="evidence" value="ECO:0007669"/>
    <property type="project" value="UniProtKB-SubCell"/>
</dbReference>
<keyword evidence="7 15" id="KW-0507">mRNA processing</keyword>
<keyword evidence="14 15" id="KW-0694">RNA-binding</keyword>
<dbReference type="Gene3D" id="3.30.160.20">
    <property type="match status" value="1"/>
</dbReference>
<feature type="binding site" evidence="15">
    <location>
        <position position="120"/>
    </location>
    <ligand>
        <name>Mg(2+)</name>
        <dbReference type="ChEBI" id="CHEBI:18420"/>
    </ligand>
</feature>
<gene>
    <name evidence="15" type="primary">rnc</name>
    <name evidence="18" type="ORF">AOC36_04815</name>
</gene>
<name>A0A0X8GZN7_9FIRM</name>
<dbReference type="SMART" id="SM00358">
    <property type="entry name" value="DSRM"/>
    <property type="match status" value="1"/>
</dbReference>
<dbReference type="InterPro" id="IPR036389">
    <property type="entry name" value="RNase_III_sf"/>
</dbReference>
<evidence type="ECO:0000256" key="4">
    <source>
        <dbReference type="ARBA" id="ARBA00011738"/>
    </source>
</evidence>
<dbReference type="CDD" id="cd10845">
    <property type="entry name" value="DSRM_RNAse_III_family"/>
    <property type="match status" value="1"/>
</dbReference>
<dbReference type="STRING" id="1514105.AOC36_04815"/>
<evidence type="ECO:0000259" key="17">
    <source>
        <dbReference type="PROSITE" id="PS50142"/>
    </source>
</evidence>
<feature type="binding site" evidence="15">
    <location>
        <position position="117"/>
    </location>
    <ligand>
        <name>Mg(2+)</name>
        <dbReference type="ChEBI" id="CHEBI:18420"/>
    </ligand>
</feature>
<dbReference type="GO" id="GO:0008033">
    <property type="term" value="P:tRNA processing"/>
    <property type="evidence" value="ECO:0007669"/>
    <property type="project" value="UniProtKB-KW"/>
</dbReference>
<evidence type="ECO:0000256" key="2">
    <source>
        <dbReference type="ARBA" id="ARBA00004496"/>
    </source>
</evidence>
<dbReference type="RefSeq" id="WP_067631969.1">
    <property type="nucleotide sequence ID" value="NZ_CP013213.1"/>
</dbReference>
<dbReference type="CDD" id="cd00593">
    <property type="entry name" value="RIBOc"/>
    <property type="match status" value="1"/>
</dbReference>
<evidence type="ECO:0000256" key="14">
    <source>
        <dbReference type="ARBA" id="ARBA00022884"/>
    </source>
</evidence>
<keyword evidence="15" id="KW-0699">rRNA-binding</keyword>
<dbReference type="SMART" id="SM00535">
    <property type="entry name" value="RIBOc"/>
    <property type="match status" value="1"/>
</dbReference>
<evidence type="ECO:0000313" key="18">
    <source>
        <dbReference type="EMBL" id="AMC93319.1"/>
    </source>
</evidence>
<evidence type="ECO:0000256" key="13">
    <source>
        <dbReference type="ARBA" id="ARBA00022842"/>
    </source>
</evidence>
<keyword evidence="13 15" id="KW-0460">Magnesium</keyword>
<keyword evidence="6 15" id="KW-0698">rRNA processing</keyword>
<dbReference type="InterPro" id="IPR000999">
    <property type="entry name" value="RNase_III_dom"/>
</dbReference>
<feature type="domain" description="RNase III" evidence="17">
    <location>
        <begin position="3"/>
        <end position="131"/>
    </location>
</feature>
<evidence type="ECO:0000256" key="10">
    <source>
        <dbReference type="ARBA" id="ARBA00022723"/>
    </source>
</evidence>
<dbReference type="HAMAP" id="MF_00104">
    <property type="entry name" value="RNase_III"/>
    <property type="match status" value="1"/>
</dbReference>
<organism evidence="18 19">
    <name type="scientific">Erysipelothrix larvae</name>
    <dbReference type="NCBI Taxonomy" id="1514105"/>
    <lineage>
        <taxon>Bacteria</taxon>
        <taxon>Bacillati</taxon>
        <taxon>Bacillota</taxon>
        <taxon>Erysipelotrichia</taxon>
        <taxon>Erysipelotrichales</taxon>
        <taxon>Erysipelotrichaceae</taxon>
        <taxon>Erysipelothrix</taxon>
    </lineage>
</organism>
<keyword evidence="19" id="KW-1185">Reference proteome</keyword>
<keyword evidence="9 15" id="KW-0540">Nuclease</keyword>
<dbReference type="GO" id="GO:0006397">
    <property type="term" value="P:mRNA processing"/>
    <property type="evidence" value="ECO:0007669"/>
    <property type="project" value="UniProtKB-UniRule"/>
</dbReference>